<name>A0A7J0DQC6_9ERIC</name>
<keyword evidence="6" id="KW-1185">Reference proteome</keyword>
<keyword evidence="3" id="KW-0272">Extracellular matrix</keyword>
<dbReference type="SUPFAM" id="SSF102198">
    <property type="entry name" value="Putative cyclase"/>
    <property type="match status" value="1"/>
</dbReference>
<comment type="subcellular location">
    <subcellularLocation>
        <location evidence="1">Secreted</location>
        <location evidence="1">Extracellular space</location>
        <location evidence="1">Extracellular matrix</location>
    </subcellularLocation>
</comment>
<evidence type="ECO:0000256" key="2">
    <source>
        <dbReference type="ARBA" id="ARBA00007865"/>
    </source>
</evidence>
<evidence type="ECO:0000256" key="4">
    <source>
        <dbReference type="SAM" id="MobiDB-lite"/>
    </source>
</evidence>
<dbReference type="AlphaFoldDB" id="A0A7J0DQC6"/>
<reference evidence="6" key="1">
    <citation type="submission" date="2019-07" db="EMBL/GenBank/DDBJ databases">
        <title>De Novo Assembly of kiwifruit Actinidia rufa.</title>
        <authorList>
            <person name="Sugita-Konishi S."/>
            <person name="Sato K."/>
            <person name="Mori E."/>
            <person name="Abe Y."/>
            <person name="Kisaki G."/>
            <person name="Hamano K."/>
            <person name="Suezawa K."/>
            <person name="Otani M."/>
            <person name="Fukuda T."/>
            <person name="Manabe T."/>
            <person name="Gomi K."/>
            <person name="Tabuchi M."/>
            <person name="Akimitsu K."/>
            <person name="Kataoka I."/>
        </authorList>
    </citation>
    <scope>NUCLEOTIDE SEQUENCE [LARGE SCALE GENOMIC DNA]</scope>
    <source>
        <strain evidence="6">cv. Fuchu</strain>
    </source>
</reference>
<dbReference type="Proteomes" id="UP000585474">
    <property type="component" value="Unassembled WGS sequence"/>
</dbReference>
<dbReference type="GO" id="GO:0019441">
    <property type="term" value="P:L-tryptophan catabolic process to kynurenine"/>
    <property type="evidence" value="ECO:0007669"/>
    <property type="project" value="InterPro"/>
</dbReference>
<gene>
    <name evidence="5" type="ORF">Acr_00g0066470</name>
</gene>
<dbReference type="Gene3D" id="3.50.30.50">
    <property type="entry name" value="Putative cyclase"/>
    <property type="match status" value="1"/>
</dbReference>
<dbReference type="InterPro" id="IPR037175">
    <property type="entry name" value="KFase_sf"/>
</dbReference>
<sequence>MPSWDSDDGLGQFLWLPKSMKKRLGGQRLRDEAPGSHRFTPETPCGGSEGVGQFVSLYLSMKNGSDYNFSIMKLPVHDGTHVDAPGHMFPCGHS</sequence>
<dbReference type="PANTHER" id="PTHR31118">
    <property type="entry name" value="CYCLASE-LIKE PROTEIN 2"/>
    <property type="match status" value="1"/>
</dbReference>
<dbReference type="EMBL" id="BJWL01000339">
    <property type="protein sequence ID" value="GFS40063.1"/>
    <property type="molecule type" value="Genomic_DNA"/>
</dbReference>
<protein>
    <submittedName>
        <fullName evidence="5">Cyclase family protein</fullName>
    </submittedName>
</protein>
<evidence type="ECO:0000313" key="6">
    <source>
        <dbReference type="Proteomes" id="UP000585474"/>
    </source>
</evidence>
<evidence type="ECO:0000256" key="3">
    <source>
        <dbReference type="ARBA" id="ARBA00022530"/>
    </source>
</evidence>
<dbReference type="OrthoDB" id="7108654at2759"/>
<proteinExistence type="inferred from homology"/>
<comment type="caution">
    <text evidence="5">The sequence shown here is derived from an EMBL/GenBank/DDBJ whole genome shotgun (WGS) entry which is preliminary data.</text>
</comment>
<dbReference type="GO" id="GO:0004061">
    <property type="term" value="F:arylformamidase activity"/>
    <property type="evidence" value="ECO:0007669"/>
    <property type="project" value="InterPro"/>
</dbReference>
<evidence type="ECO:0000256" key="1">
    <source>
        <dbReference type="ARBA" id="ARBA00004498"/>
    </source>
</evidence>
<keyword evidence="3" id="KW-0964">Secreted</keyword>
<feature type="region of interest" description="Disordered" evidence="4">
    <location>
        <begin position="26"/>
        <end position="45"/>
    </location>
</feature>
<comment type="similarity">
    <text evidence="2">Belongs to the Cyclase 1 superfamily.</text>
</comment>
<dbReference type="InterPro" id="IPR007325">
    <property type="entry name" value="KFase/CYL"/>
</dbReference>
<accession>A0A7J0DQC6</accession>
<dbReference type="PANTHER" id="PTHR31118:SF12">
    <property type="entry name" value="CYCLASE-LIKE PROTEIN 2"/>
    <property type="match status" value="1"/>
</dbReference>
<evidence type="ECO:0000313" key="5">
    <source>
        <dbReference type="EMBL" id="GFS40063.1"/>
    </source>
</evidence>
<organism evidence="5 6">
    <name type="scientific">Actinidia rufa</name>
    <dbReference type="NCBI Taxonomy" id="165716"/>
    <lineage>
        <taxon>Eukaryota</taxon>
        <taxon>Viridiplantae</taxon>
        <taxon>Streptophyta</taxon>
        <taxon>Embryophyta</taxon>
        <taxon>Tracheophyta</taxon>
        <taxon>Spermatophyta</taxon>
        <taxon>Magnoliopsida</taxon>
        <taxon>eudicotyledons</taxon>
        <taxon>Gunneridae</taxon>
        <taxon>Pentapetalae</taxon>
        <taxon>asterids</taxon>
        <taxon>Ericales</taxon>
        <taxon>Actinidiaceae</taxon>
        <taxon>Actinidia</taxon>
    </lineage>
</organism>